<protein>
    <submittedName>
        <fullName evidence="3">Outer membrane beta-barrel protein</fullName>
    </submittedName>
</protein>
<gene>
    <name evidence="3" type="ORF">JKA74_14410</name>
</gene>
<accession>A0A934X0M8</accession>
<proteinExistence type="predicted"/>
<name>A0A934X0M8_9BACT</name>
<dbReference type="AlphaFoldDB" id="A0A934X0M8"/>
<feature type="signal peptide" evidence="1">
    <location>
        <begin position="1"/>
        <end position="19"/>
    </location>
</feature>
<dbReference type="EMBL" id="JAEQBW010000007">
    <property type="protein sequence ID" value="MBK6266235.1"/>
    <property type="molecule type" value="Genomic_DNA"/>
</dbReference>
<dbReference type="RefSeq" id="WP_201431919.1">
    <property type="nucleotide sequence ID" value="NZ_JAEQBW010000007.1"/>
</dbReference>
<keyword evidence="1" id="KW-0732">Signal</keyword>
<evidence type="ECO:0000256" key="1">
    <source>
        <dbReference type="SAM" id="SignalP"/>
    </source>
</evidence>
<comment type="caution">
    <text evidence="3">The sequence shown here is derived from an EMBL/GenBank/DDBJ whole genome shotgun (WGS) entry which is preliminary data.</text>
</comment>
<organism evidence="3 4">
    <name type="scientific">Marivirga aurantiaca</name>
    <dbReference type="NCBI Taxonomy" id="2802615"/>
    <lineage>
        <taxon>Bacteria</taxon>
        <taxon>Pseudomonadati</taxon>
        <taxon>Bacteroidota</taxon>
        <taxon>Cytophagia</taxon>
        <taxon>Cytophagales</taxon>
        <taxon>Marivirgaceae</taxon>
        <taxon>Marivirga</taxon>
    </lineage>
</organism>
<evidence type="ECO:0000313" key="3">
    <source>
        <dbReference type="EMBL" id="MBK6266235.1"/>
    </source>
</evidence>
<evidence type="ECO:0000259" key="2">
    <source>
        <dbReference type="Pfam" id="PF13568"/>
    </source>
</evidence>
<evidence type="ECO:0000313" key="4">
    <source>
        <dbReference type="Proteomes" id="UP000611723"/>
    </source>
</evidence>
<feature type="domain" description="Outer membrane protein beta-barrel" evidence="2">
    <location>
        <begin position="144"/>
        <end position="289"/>
    </location>
</feature>
<dbReference type="Pfam" id="PF13568">
    <property type="entry name" value="OMP_b-brl_2"/>
    <property type="match status" value="1"/>
</dbReference>
<sequence>MRKYLLTIFLLLSGFSLLAQNNCERSLNEARSDYSNGNLYAIPGKLADCLVDGFLKSEKIEAYRLLTLTYLNINQNEKAKESLIKLLKIKTDYKVLPNVDPPELYSLYRKIKTDPIYFIGIVGLMNFNTIQVLKGKNGDLRRFSQNPYKNKDSYRYTPKISFQVGAQFIYPFSEKLWLRGDVMYQNQKYDYSETIVHNTEAKDNTFTYESSDNGLNLNVSARGILDKYYWKPFMEIGITGRYNINQLLLNYVSEDSEELEEGNADRIDISMYRKKFNFGLHAHIGTMFMVGENYGEIKIGATKYMLAHTNYLDDNQRILQTVDNRGEVIEDDFSNLIYEVNIAFNIPFFNFR</sequence>
<reference evidence="3" key="1">
    <citation type="submission" date="2021-01" db="EMBL/GenBank/DDBJ databases">
        <title>Marivirga aurantiaca sp. nov., isolated from intertidal surface sediments.</title>
        <authorList>
            <person name="Zhang M."/>
        </authorList>
    </citation>
    <scope>NUCLEOTIDE SEQUENCE</scope>
    <source>
        <strain evidence="3">S37H4</strain>
    </source>
</reference>
<feature type="chain" id="PRO_5037896152" evidence="1">
    <location>
        <begin position="20"/>
        <end position="352"/>
    </location>
</feature>
<keyword evidence="4" id="KW-1185">Reference proteome</keyword>
<dbReference type="Proteomes" id="UP000611723">
    <property type="component" value="Unassembled WGS sequence"/>
</dbReference>
<dbReference type="InterPro" id="IPR025665">
    <property type="entry name" value="Beta-barrel_OMP_2"/>
</dbReference>